<dbReference type="GO" id="GO:0008199">
    <property type="term" value="F:ferric iron binding"/>
    <property type="evidence" value="ECO:0007669"/>
    <property type="project" value="InterPro"/>
</dbReference>
<dbReference type="RefSeq" id="WP_142035245.1">
    <property type="nucleotide sequence ID" value="NZ_JBHTGS010000001.1"/>
</dbReference>
<feature type="compositionally biased region" description="Low complexity" evidence="1">
    <location>
        <begin position="41"/>
        <end position="59"/>
    </location>
</feature>
<evidence type="ECO:0000313" key="3">
    <source>
        <dbReference type="EMBL" id="TQL75412.1"/>
    </source>
</evidence>
<gene>
    <name evidence="3" type="ORF">FB566_0915</name>
</gene>
<dbReference type="OrthoDB" id="9800887at2"/>
<dbReference type="InterPro" id="IPR000627">
    <property type="entry name" value="Intradiol_dOase_C"/>
</dbReference>
<dbReference type="EMBL" id="VFOW01000001">
    <property type="protein sequence ID" value="TQL75412.1"/>
    <property type="molecule type" value="Genomic_DNA"/>
</dbReference>
<organism evidence="3 4">
    <name type="scientific">Stackebrandtia endophytica</name>
    <dbReference type="NCBI Taxonomy" id="1496996"/>
    <lineage>
        <taxon>Bacteria</taxon>
        <taxon>Bacillati</taxon>
        <taxon>Actinomycetota</taxon>
        <taxon>Actinomycetes</taxon>
        <taxon>Glycomycetales</taxon>
        <taxon>Glycomycetaceae</taxon>
        <taxon>Stackebrandtia</taxon>
    </lineage>
</organism>
<dbReference type="PROSITE" id="PS51257">
    <property type="entry name" value="PROKAR_LIPOPROTEIN"/>
    <property type="match status" value="1"/>
</dbReference>
<dbReference type="Pfam" id="PF00775">
    <property type="entry name" value="Dioxygenase_C"/>
    <property type="match status" value="1"/>
</dbReference>
<dbReference type="Proteomes" id="UP000317043">
    <property type="component" value="Unassembled WGS sequence"/>
</dbReference>
<dbReference type="InParanoid" id="A0A543AS52"/>
<keyword evidence="4" id="KW-1185">Reference proteome</keyword>
<dbReference type="SUPFAM" id="SSF49482">
    <property type="entry name" value="Aromatic compound dioxygenase"/>
    <property type="match status" value="1"/>
</dbReference>
<protein>
    <submittedName>
        <fullName evidence="3">Dioxygenase-like protein</fullName>
    </submittedName>
</protein>
<name>A0A543AS52_9ACTN</name>
<reference evidence="3 4" key="1">
    <citation type="submission" date="2019-06" db="EMBL/GenBank/DDBJ databases">
        <title>Sequencing the genomes of 1000 actinobacteria strains.</title>
        <authorList>
            <person name="Klenk H.-P."/>
        </authorList>
    </citation>
    <scope>NUCLEOTIDE SEQUENCE [LARGE SCALE GENOMIC DNA]</scope>
    <source>
        <strain evidence="3 4">DSM 45928</strain>
    </source>
</reference>
<feature type="region of interest" description="Disordered" evidence="1">
    <location>
        <begin position="137"/>
        <end position="172"/>
    </location>
</feature>
<dbReference type="PANTHER" id="PTHR34315:SF1">
    <property type="entry name" value="INTRADIOL RING-CLEAVAGE DIOXYGENASES DOMAIN-CONTAINING PROTEIN-RELATED"/>
    <property type="match status" value="1"/>
</dbReference>
<feature type="region of interest" description="Disordered" evidence="1">
    <location>
        <begin position="35"/>
        <end position="59"/>
    </location>
</feature>
<comment type="caution">
    <text evidence="3">The sequence shown here is derived from an EMBL/GenBank/DDBJ whole genome shotgun (WGS) entry which is preliminary data.</text>
</comment>
<dbReference type="GO" id="GO:0016702">
    <property type="term" value="F:oxidoreductase activity, acting on single donors with incorporation of molecular oxygen, incorporation of two atoms of oxygen"/>
    <property type="evidence" value="ECO:0007669"/>
    <property type="project" value="InterPro"/>
</dbReference>
<dbReference type="Gene3D" id="2.60.130.10">
    <property type="entry name" value="Aromatic compound dioxygenase"/>
    <property type="match status" value="1"/>
</dbReference>
<feature type="compositionally biased region" description="Basic and acidic residues" evidence="1">
    <location>
        <begin position="156"/>
        <end position="168"/>
    </location>
</feature>
<keyword evidence="3" id="KW-0560">Oxidoreductase</keyword>
<feature type="domain" description="Intradiol ring-cleavage dioxygenases" evidence="2">
    <location>
        <begin position="89"/>
        <end position="140"/>
    </location>
</feature>
<accession>A0A543AS52</accession>
<evidence type="ECO:0000313" key="4">
    <source>
        <dbReference type="Proteomes" id="UP000317043"/>
    </source>
</evidence>
<sequence>MHEDVRAGRLRVSRRRALATGGVIGLGALLAACSAEESPDSADPSGSPSAPGPSASPDATADLLAKLDRVGSCQLTSEETQGPYWFDVDSIRSDIRDERPGTELQVALRVYDRQCRPIPDSVVEIWHCDAAGIYSGYEDASRGGSGSGQTDTSDGEYSRGEQESRPTDDGTYLRGAQVADADGLVRFLTIWPGWYTGRTVHIHLKVHIDRTSVLTSQLYFDDTVNDEVYSTEPYTAHPGRDRRNDDDGIYDASGLLTTEPTDTGYLAYTNLGVPV</sequence>
<dbReference type="PANTHER" id="PTHR34315">
    <property type="match status" value="1"/>
</dbReference>
<evidence type="ECO:0000256" key="1">
    <source>
        <dbReference type="SAM" id="MobiDB-lite"/>
    </source>
</evidence>
<dbReference type="CDD" id="cd03457">
    <property type="entry name" value="intradiol_dioxygenase_like"/>
    <property type="match status" value="1"/>
</dbReference>
<keyword evidence="3" id="KW-0223">Dioxygenase</keyword>
<evidence type="ECO:0000259" key="2">
    <source>
        <dbReference type="Pfam" id="PF00775"/>
    </source>
</evidence>
<dbReference type="AlphaFoldDB" id="A0A543AS52"/>
<proteinExistence type="predicted"/>
<dbReference type="InterPro" id="IPR015889">
    <property type="entry name" value="Intradiol_dOase_core"/>
</dbReference>